<name>A0A8J5KW93_ZINOF</name>
<dbReference type="InterPro" id="IPR020556">
    <property type="entry name" value="Amidase_CS"/>
</dbReference>
<dbReference type="Gene3D" id="3.90.1300.10">
    <property type="entry name" value="Amidase signature (AS) domain"/>
    <property type="match status" value="1"/>
</dbReference>
<dbReference type="PROSITE" id="PS00571">
    <property type="entry name" value="AMIDASES"/>
    <property type="match status" value="1"/>
</dbReference>
<comment type="similarity">
    <text evidence="1">Belongs to the amidase family.</text>
</comment>
<organism evidence="3 4">
    <name type="scientific">Zingiber officinale</name>
    <name type="common">Ginger</name>
    <name type="synonym">Amomum zingiber</name>
    <dbReference type="NCBI Taxonomy" id="94328"/>
    <lineage>
        <taxon>Eukaryota</taxon>
        <taxon>Viridiplantae</taxon>
        <taxon>Streptophyta</taxon>
        <taxon>Embryophyta</taxon>
        <taxon>Tracheophyta</taxon>
        <taxon>Spermatophyta</taxon>
        <taxon>Magnoliopsida</taxon>
        <taxon>Liliopsida</taxon>
        <taxon>Zingiberales</taxon>
        <taxon>Zingiberaceae</taxon>
        <taxon>Zingiber</taxon>
    </lineage>
</organism>
<dbReference type="AlphaFoldDB" id="A0A8J5KW93"/>
<comment type="caution">
    <text evidence="3">The sequence shown here is derived from an EMBL/GenBank/DDBJ whole genome shotgun (WGS) entry which is preliminary data.</text>
</comment>
<gene>
    <name evidence="3" type="ORF">ZIOFF_041626</name>
</gene>
<dbReference type="SUPFAM" id="SSF75304">
    <property type="entry name" value="Amidase signature (AS) enzymes"/>
    <property type="match status" value="1"/>
</dbReference>
<dbReference type="PANTHER" id="PTHR11895:SF67">
    <property type="entry name" value="AMIDASE DOMAIN-CONTAINING PROTEIN"/>
    <property type="match status" value="1"/>
</dbReference>
<dbReference type="GO" id="GO:0016811">
    <property type="term" value="F:hydrolase activity, acting on carbon-nitrogen (but not peptide) bonds, in linear amides"/>
    <property type="evidence" value="ECO:0007669"/>
    <property type="project" value="UniProtKB-ARBA"/>
</dbReference>
<dbReference type="Pfam" id="PF01425">
    <property type="entry name" value="Amidase"/>
    <property type="match status" value="1"/>
</dbReference>
<accession>A0A8J5KW93</accession>
<evidence type="ECO:0000313" key="3">
    <source>
        <dbReference type="EMBL" id="KAG6501743.1"/>
    </source>
</evidence>
<reference evidence="3 4" key="1">
    <citation type="submission" date="2020-08" db="EMBL/GenBank/DDBJ databases">
        <title>Plant Genome Project.</title>
        <authorList>
            <person name="Zhang R.-G."/>
        </authorList>
    </citation>
    <scope>NUCLEOTIDE SEQUENCE [LARGE SCALE GENOMIC DNA]</scope>
    <source>
        <tissue evidence="3">Rhizome</tissue>
    </source>
</reference>
<evidence type="ECO:0000256" key="1">
    <source>
        <dbReference type="ARBA" id="ARBA00009199"/>
    </source>
</evidence>
<dbReference type="InterPro" id="IPR023631">
    <property type="entry name" value="Amidase_dom"/>
</dbReference>
<dbReference type="InterPro" id="IPR000120">
    <property type="entry name" value="Amidase"/>
</dbReference>
<dbReference type="PANTHER" id="PTHR11895">
    <property type="entry name" value="TRANSAMIDASE"/>
    <property type="match status" value="1"/>
</dbReference>
<dbReference type="InterPro" id="IPR036928">
    <property type="entry name" value="AS_sf"/>
</dbReference>
<protein>
    <recommendedName>
        <fullName evidence="2">Amidase domain-containing protein</fullName>
    </recommendedName>
</protein>
<evidence type="ECO:0000259" key="2">
    <source>
        <dbReference type="Pfam" id="PF01425"/>
    </source>
</evidence>
<keyword evidence="4" id="KW-1185">Reference proteome</keyword>
<dbReference type="EMBL" id="JACMSC010000011">
    <property type="protein sequence ID" value="KAG6501743.1"/>
    <property type="molecule type" value="Genomic_DNA"/>
</dbReference>
<evidence type="ECO:0000313" key="4">
    <source>
        <dbReference type="Proteomes" id="UP000734854"/>
    </source>
</evidence>
<proteinExistence type="inferred from homology"/>
<dbReference type="Proteomes" id="UP000734854">
    <property type="component" value="Unassembled WGS sequence"/>
</dbReference>
<feature type="domain" description="Amidase" evidence="2">
    <location>
        <begin position="106"/>
        <end position="511"/>
    </location>
</feature>
<sequence length="532" mass="58191">MGLLRLRDAGKVYKSVGEVDLGANSDEVYLHPKVKDFQEQNVSLINPNLCPIKRVQEVVNCLPEYLESAFSDSASQFKRRSIRDFWNAYRSGETTPLVAERFLSALKESDSSNPSMAFFISYNAEDIIRQAEESTKRYEKGIPISAIDGNLFMSSDACVLFAGGTKWLHKMRPCVEDASCVKQLRSCGAILVGKTNMHELGAGTSGINPHYGATRNPYDRNKISGGSSSGSAVVVSAGLCPVALGVDGGGSVRMPAALCGVVGLKPTSGRVSDSGIIPLNWTVGMPGILSATIEDALIIYAAISNELPLFQPTLSQTITDVQIAKYGKWFNDSTVDIRNCCEQALEMLCNHYKWKVIDVTVPEIEEMRLAHYVTLGSECFASMAPYFTKLDYAELGWDARVAISAYGAFSSRDYLNAQRIRRRQMYFHMEIFKMADVIVTPTTGVTAYPLQSDALRTGELDYINGAALVRYSIAGNFLGLPAITVPVGYDDDGLPIGLQFIGKPWCEATLLHIAFAMQHELEDLSDNPGGTR</sequence>